<dbReference type="InterPro" id="IPR003615">
    <property type="entry name" value="HNH_nuc"/>
</dbReference>
<dbReference type="PIRSF" id="PIRSF037677">
    <property type="entry name" value="DNA_mis_repair_Msh6"/>
    <property type="match status" value="1"/>
</dbReference>
<dbReference type="Pfam" id="PF00488">
    <property type="entry name" value="MutS_V"/>
    <property type="match status" value="1"/>
</dbReference>
<dbReference type="InterPro" id="IPR000432">
    <property type="entry name" value="DNA_mismatch_repair_MutS_C"/>
</dbReference>
<keyword evidence="4" id="KW-0067">ATP-binding</keyword>
<name>A0A6C0F4L8_9ZZZZ</name>
<evidence type="ECO:0000256" key="4">
    <source>
        <dbReference type="ARBA" id="ARBA00022840"/>
    </source>
</evidence>
<evidence type="ECO:0000256" key="3">
    <source>
        <dbReference type="ARBA" id="ARBA00022763"/>
    </source>
</evidence>
<dbReference type="SUPFAM" id="SSF52540">
    <property type="entry name" value="P-loop containing nucleoside triphosphate hydrolases"/>
    <property type="match status" value="1"/>
</dbReference>
<dbReference type="SMART" id="SM00533">
    <property type="entry name" value="MUTSd"/>
    <property type="match status" value="1"/>
</dbReference>
<dbReference type="InterPro" id="IPR045076">
    <property type="entry name" value="MutS"/>
</dbReference>
<feature type="domain" description="DNA mismatch repair protein MutS core" evidence="7">
    <location>
        <begin position="340"/>
        <end position="716"/>
    </location>
</feature>
<dbReference type="InterPro" id="IPR027417">
    <property type="entry name" value="P-loop_NTPase"/>
</dbReference>
<dbReference type="SUPFAM" id="SSF53150">
    <property type="entry name" value="DNA repair protein MutS, domain II"/>
    <property type="match status" value="1"/>
</dbReference>
<sequence length="1028" mass="116938">MALIKDYFLKTTHYIQEYGENTILLMQVGAFFEVYGLKEKNESSSSITGSKIQDFSRICDLLIVEKKVCVGSNEVVMAGFKDFMLEKYVKKIQEAEFTAVVYVQDQQAKNATRSLYGIFSPGTYFSADSQQITNNIVCIWVHTVAATSFMKNSPTSIKGANMRVYVGAANIDIYTGKTHIFEFVEQYIDNPTTFDDLERFISIYMPSEAILITNLSQKEAENIVSYANIQCGMVHMVNLETIDSSVAKTRAKNCEKQVYQKELLERFYTVDDFQVFMQNFYEYTIAAQAFCYLLDFVYQHNPGLVNKLEEPVFENYGQRLILANHSLKQLNIIDDNNYRGKYSSVAKFLNICLTPMGKRQFNYVFLNPTTDCAVLNREYEMTDHVLSQYATYESVVGEPLKSVKDVSKLVRQIAMRKVTPKGLYQFYKNLGTIKKIYNSLKHDTKFMEYLHLFSKEFVCIDKLCDKLTDFFDKHFCMSLCQDIDGFQGFETNFINRAIDANLDKNMQTFMESTDALETCKKYLNLLVSRFEKSKSKSKTKIAVPLEEETTDYVKIHETEKNNFTLLSTKRRCKILKEQLPTNPESTCTLSYISSFTKEETAFEFKNSQAYIEFAEQSSTNNIITSFQLKEFCKNVSTIKVQMKDIITGVYGAIVEKLELYKDDISAIIQFIVNVDMLFAKASLAKKYGYCRPVIDETAEKSFINVCGLRHCLIEHLQKDELYVANNIALGSGEDGIMLYGTNAVGKTSFIKATGIAVIMAQAGLYVPATSFVYKPYSYIFTRILGNDNIFKGLSTFAVEMSELRTILRLANKNSLILGDELCSGTESISATSIFVAGIYKLHQVGSSFIFATHLHEIIKYEEITGLSRLSLKHMSVVYDREKDVLVYDRMLRDGPGTNMYGLEVCKSLSLPDDFLEMANNIRMKYNPESASILGLKTSHYSAKKVMGLCEKCGKNMGTEVHHLQHQQVANADGLIQSEDLGIFHKNHPANLMTLCEACHLEFHSTKDGEKKKMNKRVKTSKGTKIISL</sequence>
<keyword evidence="6" id="KW-0234">DNA repair</keyword>
<dbReference type="CDD" id="cd00085">
    <property type="entry name" value="HNHc"/>
    <property type="match status" value="1"/>
</dbReference>
<evidence type="ECO:0000256" key="6">
    <source>
        <dbReference type="ARBA" id="ARBA00023204"/>
    </source>
</evidence>
<proteinExistence type="inferred from homology"/>
<dbReference type="SUPFAM" id="SSF55271">
    <property type="entry name" value="DNA repair protein MutS, domain I"/>
    <property type="match status" value="1"/>
</dbReference>
<keyword evidence="5" id="KW-0238">DNA-binding</keyword>
<protein>
    <recommendedName>
        <fullName evidence="10">DNA mismatch repair proteins mutS family domain-containing protein</fullName>
    </recommendedName>
</protein>
<dbReference type="InterPro" id="IPR007696">
    <property type="entry name" value="DNA_mismatch_repair_MutS_core"/>
</dbReference>
<evidence type="ECO:0000256" key="2">
    <source>
        <dbReference type="ARBA" id="ARBA00022741"/>
    </source>
</evidence>
<dbReference type="GO" id="GO:0006298">
    <property type="term" value="P:mismatch repair"/>
    <property type="evidence" value="ECO:0007669"/>
    <property type="project" value="InterPro"/>
</dbReference>
<evidence type="ECO:0000256" key="1">
    <source>
        <dbReference type="ARBA" id="ARBA00006271"/>
    </source>
</evidence>
<accession>A0A6C0F4L8</accession>
<keyword evidence="2" id="KW-0547">Nucleotide-binding</keyword>
<comment type="similarity">
    <text evidence="1">Belongs to the DNA mismatch repair MutS family.</text>
</comment>
<dbReference type="Pfam" id="PF05192">
    <property type="entry name" value="MutS_III"/>
    <property type="match status" value="1"/>
</dbReference>
<dbReference type="PANTHER" id="PTHR11361:SF34">
    <property type="entry name" value="DNA MISMATCH REPAIR PROTEIN MSH1, MITOCHONDRIAL"/>
    <property type="match status" value="1"/>
</dbReference>
<dbReference type="Gene3D" id="1.10.1420.10">
    <property type="match status" value="1"/>
</dbReference>
<dbReference type="GO" id="GO:0140664">
    <property type="term" value="F:ATP-dependent DNA damage sensor activity"/>
    <property type="evidence" value="ECO:0007669"/>
    <property type="project" value="InterPro"/>
</dbReference>
<evidence type="ECO:0000259" key="8">
    <source>
        <dbReference type="SMART" id="SM00534"/>
    </source>
</evidence>
<evidence type="ECO:0000313" key="9">
    <source>
        <dbReference type="EMBL" id="QHT36154.1"/>
    </source>
</evidence>
<dbReference type="AlphaFoldDB" id="A0A6C0F4L8"/>
<dbReference type="PANTHER" id="PTHR11361">
    <property type="entry name" value="DNA MISMATCH REPAIR PROTEIN MUTS FAMILY MEMBER"/>
    <property type="match status" value="1"/>
</dbReference>
<dbReference type="InterPro" id="IPR017261">
    <property type="entry name" value="DNA_mismatch_repair_MutS/MSH"/>
</dbReference>
<organism evidence="9">
    <name type="scientific">viral metagenome</name>
    <dbReference type="NCBI Taxonomy" id="1070528"/>
    <lineage>
        <taxon>unclassified sequences</taxon>
        <taxon>metagenomes</taxon>
        <taxon>organismal metagenomes</taxon>
    </lineage>
</organism>
<dbReference type="GO" id="GO:0030983">
    <property type="term" value="F:mismatched DNA binding"/>
    <property type="evidence" value="ECO:0007669"/>
    <property type="project" value="InterPro"/>
</dbReference>
<dbReference type="InterPro" id="IPR016151">
    <property type="entry name" value="DNA_mismatch_repair_MutS_N"/>
</dbReference>
<dbReference type="EMBL" id="MN739031">
    <property type="protein sequence ID" value="QHT36154.1"/>
    <property type="molecule type" value="Genomic_DNA"/>
</dbReference>
<feature type="domain" description="DNA mismatch repair proteins mutS family" evidence="8">
    <location>
        <begin position="733"/>
        <end position="923"/>
    </location>
</feature>
<dbReference type="Gene3D" id="3.40.50.300">
    <property type="entry name" value="P-loop containing nucleotide triphosphate hydrolases"/>
    <property type="match status" value="1"/>
</dbReference>
<dbReference type="SUPFAM" id="SSF48334">
    <property type="entry name" value="DNA repair protein MutS, domain III"/>
    <property type="match status" value="1"/>
</dbReference>
<reference evidence="9" key="1">
    <citation type="journal article" date="2020" name="Nature">
        <title>Giant virus diversity and host interactions through global metagenomics.</title>
        <authorList>
            <person name="Schulz F."/>
            <person name="Roux S."/>
            <person name="Paez-Espino D."/>
            <person name="Jungbluth S."/>
            <person name="Walsh D.A."/>
            <person name="Denef V.J."/>
            <person name="McMahon K.D."/>
            <person name="Konstantinidis K.T."/>
            <person name="Eloe-Fadrosh E.A."/>
            <person name="Kyrpides N.C."/>
            <person name="Woyke T."/>
        </authorList>
    </citation>
    <scope>NUCLEOTIDE SEQUENCE</scope>
    <source>
        <strain evidence="9">GVMAG-M-3300009182-46</strain>
    </source>
</reference>
<dbReference type="InterPro" id="IPR036187">
    <property type="entry name" value="DNA_mismatch_repair_MutS_sf"/>
</dbReference>
<keyword evidence="3" id="KW-0227">DNA damage</keyword>
<dbReference type="InterPro" id="IPR036678">
    <property type="entry name" value="MutS_con_dom_sf"/>
</dbReference>
<dbReference type="SMART" id="SM00534">
    <property type="entry name" value="MUTSac"/>
    <property type="match status" value="1"/>
</dbReference>
<evidence type="ECO:0008006" key="10">
    <source>
        <dbReference type="Google" id="ProtNLM"/>
    </source>
</evidence>
<evidence type="ECO:0000259" key="7">
    <source>
        <dbReference type="SMART" id="SM00533"/>
    </source>
</evidence>
<evidence type="ECO:0000256" key="5">
    <source>
        <dbReference type="ARBA" id="ARBA00023125"/>
    </source>
</evidence>
<dbReference type="Gene3D" id="3.40.1170.10">
    <property type="entry name" value="DNA repair protein MutS, domain I"/>
    <property type="match status" value="1"/>
</dbReference>
<dbReference type="GO" id="GO:0005524">
    <property type="term" value="F:ATP binding"/>
    <property type="evidence" value="ECO:0007669"/>
    <property type="project" value="UniProtKB-KW"/>
</dbReference>